<protein>
    <submittedName>
        <fullName evidence="1">Uncharacterized protein</fullName>
    </submittedName>
</protein>
<sequence length="190" mass="21229">MREDRDMLATKMRVRDEAPWPNVPEGMVLHLDSAGNQPNAMLVMGMRKPSAGEEKAIRQKPLRVGITTSDPLTWITVEGEKVSFDAPYGLGIVEKAEQIRTQLRAVDGWTDATRCAVTIVLVDSRDNTIRGLRYATLGKTWWSVFANAILAQPEHMTRATYDAALDADMRRYPSTQHLVRAAKIIEPLGL</sequence>
<name>A0A0J6SQS2_9HYPH</name>
<gene>
    <name evidence="1" type="ORF">VP06_07905</name>
</gene>
<comment type="caution">
    <text evidence="1">The sequence shown here is derived from an EMBL/GenBank/DDBJ whole genome shotgun (WGS) entry which is preliminary data.</text>
</comment>
<evidence type="ECO:0000313" key="1">
    <source>
        <dbReference type="EMBL" id="KMO37585.1"/>
    </source>
</evidence>
<accession>A0A0J6SQS2</accession>
<dbReference type="PATRIC" id="fig|270351.6.peg.6274"/>
<proteinExistence type="predicted"/>
<organism evidence="1 2">
    <name type="scientific">Methylobacterium aquaticum</name>
    <dbReference type="NCBI Taxonomy" id="270351"/>
    <lineage>
        <taxon>Bacteria</taxon>
        <taxon>Pseudomonadati</taxon>
        <taxon>Pseudomonadota</taxon>
        <taxon>Alphaproteobacteria</taxon>
        <taxon>Hyphomicrobiales</taxon>
        <taxon>Methylobacteriaceae</taxon>
        <taxon>Methylobacterium</taxon>
    </lineage>
</organism>
<evidence type="ECO:0000313" key="2">
    <source>
        <dbReference type="Proteomes" id="UP000035929"/>
    </source>
</evidence>
<dbReference type="EMBL" id="LABX01000055">
    <property type="protein sequence ID" value="KMO37585.1"/>
    <property type="molecule type" value="Genomic_DNA"/>
</dbReference>
<reference evidence="1 2" key="1">
    <citation type="submission" date="2015-03" db="EMBL/GenBank/DDBJ databases">
        <title>Genome sequencing of Methylobacterium aquaticum DSM16371 type strain.</title>
        <authorList>
            <person name="Chaudhry V."/>
            <person name="Patil P.B."/>
        </authorList>
    </citation>
    <scope>NUCLEOTIDE SEQUENCE [LARGE SCALE GENOMIC DNA]</scope>
    <source>
        <strain evidence="1 2">DSM 16371</strain>
    </source>
</reference>
<dbReference type="AlphaFoldDB" id="A0A0J6SQS2"/>
<dbReference type="Proteomes" id="UP000035929">
    <property type="component" value="Unassembled WGS sequence"/>
</dbReference>